<keyword evidence="4" id="KW-0614">Plasmid</keyword>
<organism evidence="4 5">
    <name type="scientific">Pseudorhodobacter turbinis</name>
    <dbReference type="NCBI Taxonomy" id="2500533"/>
    <lineage>
        <taxon>Bacteria</taxon>
        <taxon>Pseudomonadati</taxon>
        <taxon>Pseudomonadota</taxon>
        <taxon>Alphaproteobacteria</taxon>
        <taxon>Rhodobacterales</taxon>
        <taxon>Paracoccaceae</taxon>
        <taxon>Pseudorhodobacter</taxon>
    </lineage>
</organism>
<comment type="similarity">
    <text evidence="1">Belongs to the LptD family.</text>
</comment>
<feature type="signal peptide" evidence="1">
    <location>
        <begin position="1"/>
        <end position="24"/>
    </location>
</feature>
<dbReference type="RefSeq" id="WP_137194493.1">
    <property type="nucleotide sequence ID" value="NZ_CP039965.1"/>
</dbReference>
<protein>
    <recommendedName>
        <fullName evidence="1">LPS-assembly protein LptD</fullName>
    </recommendedName>
</protein>
<gene>
    <name evidence="1" type="primary">lptD</name>
    <name evidence="4" type="ORF">EOK75_12895</name>
</gene>
<evidence type="ECO:0000256" key="2">
    <source>
        <dbReference type="SAM" id="MobiDB-lite"/>
    </source>
</evidence>
<dbReference type="PANTHER" id="PTHR30189:SF1">
    <property type="entry name" value="LPS-ASSEMBLY PROTEIN LPTD"/>
    <property type="match status" value="1"/>
</dbReference>
<comment type="subunit">
    <text evidence="1">Component of the lipopolysaccharide transport and assembly complex.</text>
</comment>
<keyword evidence="1" id="KW-0998">Cell outer membrane</keyword>
<dbReference type="GO" id="GO:1990351">
    <property type="term" value="C:transporter complex"/>
    <property type="evidence" value="ECO:0007669"/>
    <property type="project" value="TreeGrafter"/>
</dbReference>
<proteinExistence type="inferred from homology"/>
<keyword evidence="5" id="KW-1185">Reference proteome</keyword>
<reference evidence="4 5" key="1">
    <citation type="submission" date="2019-05" db="EMBL/GenBank/DDBJ databases">
        <title>Pseudorhodobacter turbinis sp. nov., isolated from the gut of the Korean turban shell.</title>
        <authorList>
            <person name="Jeong Y.-S."/>
            <person name="Kang W.-R."/>
            <person name="Bae J.-W."/>
        </authorList>
    </citation>
    <scope>NUCLEOTIDE SEQUENCE [LARGE SCALE GENOMIC DNA]</scope>
    <source>
        <strain evidence="4 5">S12M18</strain>
        <plasmid evidence="4 5">unnamed1</plasmid>
    </source>
</reference>
<dbReference type="Pfam" id="PF04453">
    <property type="entry name" value="LptD"/>
    <property type="match status" value="1"/>
</dbReference>
<dbReference type="InterPro" id="IPR050218">
    <property type="entry name" value="LptD"/>
</dbReference>
<feature type="domain" description="LptD C-terminal" evidence="3">
    <location>
        <begin position="268"/>
        <end position="637"/>
    </location>
</feature>
<keyword evidence="1" id="KW-0472">Membrane</keyword>
<comment type="subcellular location">
    <subcellularLocation>
        <location evidence="1">Cell outer membrane</location>
    </subcellularLocation>
</comment>
<dbReference type="HAMAP" id="MF_01411">
    <property type="entry name" value="LPS_assembly_LptD"/>
    <property type="match status" value="1"/>
</dbReference>
<name>A0A4V1E131_9RHOB</name>
<evidence type="ECO:0000259" key="3">
    <source>
        <dbReference type="Pfam" id="PF04453"/>
    </source>
</evidence>
<feature type="region of interest" description="Disordered" evidence="2">
    <location>
        <begin position="372"/>
        <end position="391"/>
    </location>
</feature>
<comment type="function">
    <text evidence="1">Involved in the assembly of lipopolysaccharide (LPS) at the surface of the outer membrane.</text>
</comment>
<evidence type="ECO:0000313" key="4">
    <source>
        <dbReference type="EMBL" id="QCO56714.1"/>
    </source>
</evidence>
<dbReference type="GO" id="GO:0015920">
    <property type="term" value="P:lipopolysaccharide transport"/>
    <property type="evidence" value="ECO:0007669"/>
    <property type="project" value="InterPro"/>
</dbReference>
<keyword evidence="1" id="KW-0732">Signal</keyword>
<comment type="caution">
    <text evidence="1">Lacks conserved residue(s) required for the propagation of feature annotation.</text>
</comment>
<feature type="chain" id="PRO_5021051429" description="LPS-assembly protein LptD" evidence="1">
    <location>
        <begin position="25"/>
        <end position="711"/>
    </location>
</feature>
<dbReference type="EMBL" id="CP039965">
    <property type="protein sequence ID" value="QCO56714.1"/>
    <property type="molecule type" value="Genomic_DNA"/>
</dbReference>
<dbReference type="Proteomes" id="UP000298631">
    <property type="component" value="Plasmid unnamed1"/>
</dbReference>
<dbReference type="AlphaFoldDB" id="A0A4V1E131"/>
<dbReference type="InterPro" id="IPR020889">
    <property type="entry name" value="LipoPS_assembly_LptD"/>
</dbReference>
<dbReference type="GO" id="GO:0009279">
    <property type="term" value="C:cell outer membrane"/>
    <property type="evidence" value="ECO:0007669"/>
    <property type="project" value="UniProtKB-SubCell"/>
</dbReference>
<accession>A0A4V1E131</accession>
<dbReference type="OrthoDB" id="9760225at2"/>
<geneLocation type="plasmid" evidence="4 5">
    <name>unnamed1</name>
</geneLocation>
<dbReference type="PANTHER" id="PTHR30189">
    <property type="entry name" value="LPS-ASSEMBLY PROTEIN"/>
    <property type="match status" value="1"/>
</dbReference>
<evidence type="ECO:0000256" key="1">
    <source>
        <dbReference type="HAMAP-Rule" id="MF_01411"/>
    </source>
</evidence>
<sequence precursor="true">MIRRIALILSLLLAPIAGHGQDLASLVADRVAIAGDDTLVADGNVEVFHKGSRLKASSITYDRSADSLRISGPIVLTDDSGTIILADQAELSSDFADGVLHSARLVLDQQLQLASSEMMRIGGRYTSLGNTVVSSCKVCASNPTPLWEIRASRVVHDEQERQIYFDNASLRVAGVPVFWLPRLRIPDPTLKRQAGVLAPSFRTTSDLGFGVKLPYFIPIGDDKDLTVTPYLSSKDGRTVELRYRQAFRTGALEMNGALSRDLLRPDETRGYLEVDGGFILPRDFILSFSGIVVSDEAYLLDYGISSEDRLDSRIEVARTRRNEYISSRLINYRSIRAGDVNSTLPSIVTDMTYQRRFSPNLIGGEGGMRVQTHSHYRSSDNPADSDGDGIGDGRDMARLSLTADWRRNWVLPAGVLGAVMTEVNGDFYRIRQDTTYAGSSFRGTAAGGVELRWPWVRASQGGASHVLEPVMQLVWTTRNTTSIPNEDGALVEFDEGNLFSFNRFPGADRVERGTYANIGIGYTRYDPAGWSLGLTLGRIIRKEDYGQFGIASGLQGTRSDWLAATQLSLADGISMTNRLVFDSDFGLTKGELRLELARDDYSLSSSYVRMRADPSESRTDPVSELTLDGSYQVNPNWEASLNTRYDFVADRAASAGVNLAFRNECLKLDLAISRRFTESTAVDPTTDFGLSIDLLGFGGKALRGPASACSG</sequence>
<evidence type="ECO:0000313" key="5">
    <source>
        <dbReference type="Proteomes" id="UP000298631"/>
    </source>
</evidence>
<dbReference type="InterPro" id="IPR007543">
    <property type="entry name" value="LptD_C"/>
</dbReference>
<dbReference type="GO" id="GO:0043165">
    <property type="term" value="P:Gram-negative-bacterium-type cell outer membrane assembly"/>
    <property type="evidence" value="ECO:0007669"/>
    <property type="project" value="UniProtKB-UniRule"/>
</dbReference>
<dbReference type="KEGG" id="pseb:EOK75_12895"/>